<dbReference type="EMBL" id="LPWE01000010">
    <property type="protein sequence ID" value="ODR95529.1"/>
    <property type="molecule type" value="Genomic_DNA"/>
</dbReference>
<name>A0A1E3VPT1_9HYPH</name>
<gene>
    <name evidence="1" type="ORF">AUC70_00995</name>
</gene>
<accession>A0A1E3VPT1</accession>
<proteinExistence type="predicted"/>
<keyword evidence="2" id="KW-1185">Reference proteome</keyword>
<organism evidence="1 2">
    <name type="scientific">Methyloceanibacter stevinii</name>
    <dbReference type="NCBI Taxonomy" id="1774970"/>
    <lineage>
        <taxon>Bacteria</taxon>
        <taxon>Pseudomonadati</taxon>
        <taxon>Pseudomonadota</taxon>
        <taxon>Alphaproteobacteria</taxon>
        <taxon>Hyphomicrobiales</taxon>
        <taxon>Hyphomicrobiaceae</taxon>
        <taxon>Methyloceanibacter</taxon>
    </lineage>
</organism>
<protein>
    <submittedName>
        <fullName evidence="1">Uncharacterized protein</fullName>
    </submittedName>
</protein>
<dbReference type="Proteomes" id="UP000094172">
    <property type="component" value="Unassembled WGS sequence"/>
</dbReference>
<reference evidence="1 2" key="1">
    <citation type="journal article" date="2016" name="Environ. Microbiol.">
        <title>New Methyloceanibacter diversity from North Sea sediments includes methanotroph containing solely the soluble methane monooxygenase.</title>
        <authorList>
            <person name="Vekeman B."/>
            <person name="Kerckhof F.M."/>
            <person name="Cremers G."/>
            <person name="de Vos P."/>
            <person name="Vandamme P."/>
            <person name="Boon N."/>
            <person name="Op den Camp H.J."/>
            <person name="Heylen K."/>
        </authorList>
    </citation>
    <scope>NUCLEOTIDE SEQUENCE [LARGE SCALE GENOMIC DNA]</scope>
    <source>
        <strain evidence="1 2">R-67176</strain>
    </source>
</reference>
<evidence type="ECO:0000313" key="2">
    <source>
        <dbReference type="Proteomes" id="UP000094172"/>
    </source>
</evidence>
<comment type="caution">
    <text evidence="1">The sequence shown here is derived from an EMBL/GenBank/DDBJ whole genome shotgun (WGS) entry which is preliminary data.</text>
</comment>
<dbReference type="AlphaFoldDB" id="A0A1E3VPT1"/>
<evidence type="ECO:0000313" key="1">
    <source>
        <dbReference type="EMBL" id="ODR95529.1"/>
    </source>
</evidence>
<sequence length="185" mass="19737">MRFGGSNRGRLGEHVLQVSHAPFSLGLADVDGGDVLGLVVFALDTENEREVLAQALVAATVFLGFPKKGLGLLGLAVQRIGQRQVVDHGCRVRLLPQGRLIVLLGLGMVAPLGGERALSRERLPVFDAFLLGGLERLGGDADLAGLERDLADFGGKLRIVRIGRVGGLQYFEARFLFPSVRSAAE</sequence>